<feature type="compositionally biased region" description="Polar residues" evidence="1">
    <location>
        <begin position="165"/>
        <end position="176"/>
    </location>
</feature>
<protein>
    <submittedName>
        <fullName evidence="2">Uncharacterized protein</fullName>
    </submittedName>
</protein>
<evidence type="ECO:0000313" key="2">
    <source>
        <dbReference type="EMBL" id="GIL84035.1"/>
    </source>
</evidence>
<name>A0A8J4CJ19_9CHLO</name>
<proteinExistence type="predicted"/>
<gene>
    <name evidence="2" type="ORF">Vretifemale_12748</name>
</gene>
<feature type="compositionally biased region" description="Polar residues" evidence="1">
    <location>
        <begin position="61"/>
        <end position="90"/>
    </location>
</feature>
<reference evidence="2" key="1">
    <citation type="journal article" date="2021" name="Proc. Natl. Acad. Sci. U.S.A.">
        <title>Three genomes in the algal genus Volvox reveal the fate of a haploid sex-determining region after a transition to homothallism.</title>
        <authorList>
            <person name="Yamamoto K."/>
            <person name="Hamaji T."/>
            <person name="Kawai-Toyooka H."/>
            <person name="Matsuzaki R."/>
            <person name="Takahashi F."/>
            <person name="Nishimura Y."/>
            <person name="Kawachi M."/>
            <person name="Noguchi H."/>
            <person name="Minakuchi Y."/>
            <person name="Umen J.G."/>
            <person name="Toyoda A."/>
            <person name="Nozaki H."/>
        </authorList>
    </citation>
    <scope>NUCLEOTIDE SEQUENCE</scope>
    <source>
        <strain evidence="2">NIES-3786</strain>
    </source>
</reference>
<feature type="region of interest" description="Disordered" evidence="1">
    <location>
        <begin position="249"/>
        <end position="281"/>
    </location>
</feature>
<feature type="region of interest" description="Disordered" evidence="1">
    <location>
        <begin position="403"/>
        <end position="426"/>
    </location>
</feature>
<feature type="region of interest" description="Disordered" evidence="1">
    <location>
        <begin position="212"/>
        <end position="234"/>
    </location>
</feature>
<feature type="region of interest" description="Disordered" evidence="1">
    <location>
        <begin position="29"/>
        <end position="96"/>
    </location>
</feature>
<organism evidence="2 3">
    <name type="scientific">Volvox reticuliferus</name>
    <dbReference type="NCBI Taxonomy" id="1737510"/>
    <lineage>
        <taxon>Eukaryota</taxon>
        <taxon>Viridiplantae</taxon>
        <taxon>Chlorophyta</taxon>
        <taxon>core chlorophytes</taxon>
        <taxon>Chlorophyceae</taxon>
        <taxon>CS clade</taxon>
        <taxon>Chlamydomonadales</taxon>
        <taxon>Volvocaceae</taxon>
        <taxon>Volvox</taxon>
    </lineage>
</organism>
<comment type="caution">
    <text evidence="2">The sequence shown here is derived from an EMBL/GenBank/DDBJ whole genome shotgun (WGS) entry which is preliminary data.</text>
</comment>
<keyword evidence="3" id="KW-1185">Reference proteome</keyword>
<sequence>VLPTPPELSLQQEVSLQQEALQLQHFMKRQLHHQQSSSLKTRSGLQQQMSAQRRSLRRQHSMLSPKQSQPRQSSLVAAFERQNTSESTGGSACPKPWMFLQELPPTINADVCATSTGSNIPAADGWFSQHRQASPRLGRMSLNTKADERQSLRSRYEQPVGPSKWPQQGRPSGSSSADDDRNSDGESEDGGSVVMTPAPPAWWSRKARSLFGGGPVSPRGPARSPREVSGRTPTVLLTPSPAVLAQSMSVEQTQLQQEQRQQEQQQQQKQQEASRPQGILLDGGIPCAIDTSRHISRMRLAGLDGMVNKHFVASPGNAADTSGGGTAATAATAMATAAAAASFDVRDVAPHQRMAWMGAHQPPRHPSPQRPQQLQQSIIKQQVQAQIEVMQLQLQQLQDQLLITEPPENPSQQVKKRPIRSAYRQP</sequence>
<dbReference type="EMBL" id="BNCP01000028">
    <property type="protein sequence ID" value="GIL84035.1"/>
    <property type="molecule type" value="Genomic_DNA"/>
</dbReference>
<feature type="non-terminal residue" evidence="2">
    <location>
        <position position="1"/>
    </location>
</feature>
<dbReference type="Proteomes" id="UP000747110">
    <property type="component" value="Unassembled WGS sequence"/>
</dbReference>
<feature type="region of interest" description="Disordered" evidence="1">
    <location>
        <begin position="133"/>
        <end position="200"/>
    </location>
</feature>
<feature type="compositionally biased region" description="Polar residues" evidence="1">
    <location>
        <begin position="33"/>
        <end position="53"/>
    </location>
</feature>
<feature type="compositionally biased region" description="Low complexity" evidence="1">
    <location>
        <begin position="251"/>
        <end position="271"/>
    </location>
</feature>
<feature type="compositionally biased region" description="Basic and acidic residues" evidence="1">
    <location>
        <begin position="145"/>
        <end position="156"/>
    </location>
</feature>
<evidence type="ECO:0000256" key="1">
    <source>
        <dbReference type="SAM" id="MobiDB-lite"/>
    </source>
</evidence>
<evidence type="ECO:0000313" key="3">
    <source>
        <dbReference type="Proteomes" id="UP000747110"/>
    </source>
</evidence>
<dbReference type="AlphaFoldDB" id="A0A8J4CJ19"/>
<accession>A0A8J4CJ19</accession>